<gene>
    <name evidence="1" type="ORF">FQA47_012334</name>
</gene>
<sequence length="105" mass="11950">MNALRFRRITTAGVKIAAASLRQLSKATGQKGGGRWEREEWRRTEWQLLRRGVSHLLKRSSHSTQQGSSLINVYAARSALGFRLIPFISCYCFLSRFPVLIARLS</sequence>
<reference evidence="1" key="1">
    <citation type="journal article" name="BMC Genomics">
        <title>Long-read sequencing and de novo genome assembly of marine medaka (Oryzias melastigma).</title>
        <authorList>
            <person name="Liang P."/>
            <person name="Saqib H.S.A."/>
            <person name="Ni X."/>
            <person name="Shen Y."/>
        </authorList>
    </citation>
    <scope>NUCLEOTIDE SEQUENCE</scope>
    <source>
        <strain evidence="1">Bigg-433</strain>
    </source>
</reference>
<evidence type="ECO:0000313" key="1">
    <source>
        <dbReference type="EMBL" id="KAF6726321.1"/>
    </source>
</evidence>
<proteinExistence type="predicted"/>
<comment type="caution">
    <text evidence="1">The sequence shown here is derived from an EMBL/GenBank/DDBJ whole genome shotgun (WGS) entry which is preliminary data.</text>
</comment>
<organism evidence="1 2">
    <name type="scientific">Oryzias melastigma</name>
    <name type="common">Marine medaka</name>
    <dbReference type="NCBI Taxonomy" id="30732"/>
    <lineage>
        <taxon>Eukaryota</taxon>
        <taxon>Metazoa</taxon>
        <taxon>Chordata</taxon>
        <taxon>Craniata</taxon>
        <taxon>Vertebrata</taxon>
        <taxon>Euteleostomi</taxon>
        <taxon>Actinopterygii</taxon>
        <taxon>Neopterygii</taxon>
        <taxon>Teleostei</taxon>
        <taxon>Neoteleostei</taxon>
        <taxon>Acanthomorphata</taxon>
        <taxon>Ovalentaria</taxon>
        <taxon>Atherinomorphae</taxon>
        <taxon>Beloniformes</taxon>
        <taxon>Adrianichthyidae</taxon>
        <taxon>Oryziinae</taxon>
        <taxon>Oryzias</taxon>
    </lineage>
</organism>
<evidence type="ECO:0000313" key="2">
    <source>
        <dbReference type="Proteomes" id="UP000646548"/>
    </source>
</evidence>
<dbReference type="Proteomes" id="UP000646548">
    <property type="component" value="Unassembled WGS sequence"/>
</dbReference>
<dbReference type="AlphaFoldDB" id="A0A834F9I7"/>
<accession>A0A834F9I7</accession>
<name>A0A834F9I7_ORYME</name>
<dbReference type="EMBL" id="WKFB01000336">
    <property type="protein sequence ID" value="KAF6726321.1"/>
    <property type="molecule type" value="Genomic_DNA"/>
</dbReference>
<protein>
    <submittedName>
        <fullName evidence="1">Uncharacterized protein</fullName>
    </submittedName>
</protein>